<proteinExistence type="predicted"/>
<evidence type="ECO:0000313" key="3">
    <source>
        <dbReference type="Proteomes" id="UP000836841"/>
    </source>
</evidence>
<dbReference type="SUPFAM" id="SSF117281">
    <property type="entry name" value="Kelch motif"/>
    <property type="match status" value="1"/>
</dbReference>
<dbReference type="AlphaFoldDB" id="A0AAU9T2H3"/>
<dbReference type="EMBL" id="OU466863">
    <property type="protein sequence ID" value="CAH2075934.1"/>
    <property type="molecule type" value="Genomic_DNA"/>
</dbReference>
<dbReference type="PANTHER" id="PTHR24414">
    <property type="entry name" value="F-BOX/KELCH-REPEAT PROTEIN SKIP4"/>
    <property type="match status" value="1"/>
</dbReference>
<keyword evidence="3" id="KW-1185">Reference proteome</keyword>
<dbReference type="PANTHER" id="PTHR24414:SF78">
    <property type="entry name" value="F-BOX DOMAIN-CONTAINING PROTEIN"/>
    <property type="match status" value="1"/>
</dbReference>
<dbReference type="Gene3D" id="2.120.10.80">
    <property type="entry name" value="Kelch-type beta propeller"/>
    <property type="match status" value="1"/>
</dbReference>
<dbReference type="Pfam" id="PF25210">
    <property type="entry name" value="Kelch_FKB95"/>
    <property type="match status" value="1"/>
</dbReference>
<evidence type="ECO:0000259" key="1">
    <source>
        <dbReference type="Pfam" id="PF25210"/>
    </source>
</evidence>
<gene>
    <name evidence="2" type="ORF">TAV2_LOCUS25765</name>
</gene>
<accession>A0AAU9T2H3</accession>
<evidence type="ECO:0000313" key="2">
    <source>
        <dbReference type="EMBL" id="CAH2075934.1"/>
    </source>
</evidence>
<dbReference type="Proteomes" id="UP000836841">
    <property type="component" value="Chromosome 7"/>
</dbReference>
<name>A0AAU9T2H3_THLAR</name>
<organism evidence="2 3">
    <name type="scientific">Thlaspi arvense</name>
    <name type="common">Field penny-cress</name>
    <dbReference type="NCBI Taxonomy" id="13288"/>
    <lineage>
        <taxon>Eukaryota</taxon>
        <taxon>Viridiplantae</taxon>
        <taxon>Streptophyta</taxon>
        <taxon>Embryophyta</taxon>
        <taxon>Tracheophyta</taxon>
        <taxon>Spermatophyta</taxon>
        <taxon>Magnoliopsida</taxon>
        <taxon>eudicotyledons</taxon>
        <taxon>Gunneridae</taxon>
        <taxon>Pentapetalae</taxon>
        <taxon>rosids</taxon>
        <taxon>malvids</taxon>
        <taxon>Brassicales</taxon>
        <taxon>Brassicaceae</taxon>
        <taxon>Thlaspideae</taxon>
        <taxon>Thlaspi</taxon>
    </lineage>
</organism>
<feature type="domain" description="FKB95-like N-terminal Kelch" evidence="1">
    <location>
        <begin position="2"/>
        <end position="119"/>
    </location>
</feature>
<reference evidence="2 3" key="1">
    <citation type="submission" date="2022-03" db="EMBL/GenBank/DDBJ databases">
        <authorList>
            <person name="Nunn A."/>
            <person name="Chopra R."/>
            <person name="Nunn A."/>
            <person name="Contreras Garrido A."/>
        </authorList>
    </citation>
    <scope>NUCLEOTIDE SEQUENCE [LARGE SCALE GENOMIC DNA]</scope>
</reference>
<sequence length="136" mass="15363">MDRKNSFVYDPKEGGIEKDSLLDAEWSVGSCVIDNKLYTFGSKKRIFVFDPIARVWSWVKGLKDLPGKLYGSRMANRGGKLAILFNLKKHETEILYTEIGLERREGGEIWGTLLWSQLVVSLKDPSTIVQSLVVAV</sequence>
<dbReference type="InterPro" id="IPR057499">
    <property type="entry name" value="Kelch_FKB95"/>
</dbReference>
<protein>
    <recommendedName>
        <fullName evidence="1">FKB95-like N-terminal Kelch domain-containing protein</fullName>
    </recommendedName>
</protein>
<dbReference type="InterPro" id="IPR050354">
    <property type="entry name" value="F-box/kelch-repeat_ARATH"/>
</dbReference>
<dbReference type="InterPro" id="IPR015915">
    <property type="entry name" value="Kelch-typ_b-propeller"/>
</dbReference>